<sequence length="251" mass="27823">MRTFVSIATAVAIIAMNAATTSSSPAESDPPAASPVEYVCMPNTALSGTKYNTIAGPGRVSRRPTVVLPINGRCEQSHIYKEIDQTFVDYTKMANGIVKPYKTIGGMSVANALINCAMKFEGPHSVFNHYEAMKLLFNCNLVKIHALFTSPRINKLKDLNSRMLDMAKLKGISETHKKDLEKFSNSLDEIIGNIEKIDTGLNGISNHKSTDALEKINRNDLEKTLREIANIVNRIPRRINTGKYIEIAHRF</sequence>
<reference evidence="3" key="1">
    <citation type="submission" date="2017-01" db="EMBL/GenBank/DDBJ databases">
        <authorList>
            <person name="Wang Y."/>
            <person name="White M."/>
            <person name="Kvist S."/>
            <person name="Moncalvo J.-M."/>
        </authorList>
    </citation>
    <scope>NUCLEOTIDE SEQUENCE [LARGE SCALE GENOMIC DNA]</scope>
    <source>
        <strain evidence="3">ID-206-W2</strain>
    </source>
</reference>
<evidence type="ECO:0000313" key="3">
    <source>
        <dbReference type="Proteomes" id="UP000187429"/>
    </source>
</evidence>
<keyword evidence="1" id="KW-0732">Signal</keyword>
<dbReference type="Proteomes" id="UP000187429">
    <property type="component" value="Unassembled WGS sequence"/>
</dbReference>
<feature type="signal peptide" evidence="1">
    <location>
        <begin position="1"/>
        <end position="23"/>
    </location>
</feature>
<keyword evidence="3" id="KW-1185">Reference proteome</keyword>
<dbReference type="AlphaFoldDB" id="A0A1R1Y0I9"/>
<accession>A0A1R1Y0I9</accession>
<organism evidence="2 3">
    <name type="scientific">Smittium culicis</name>
    <dbReference type="NCBI Taxonomy" id="133412"/>
    <lineage>
        <taxon>Eukaryota</taxon>
        <taxon>Fungi</taxon>
        <taxon>Fungi incertae sedis</taxon>
        <taxon>Zoopagomycota</taxon>
        <taxon>Kickxellomycotina</taxon>
        <taxon>Harpellomycetes</taxon>
        <taxon>Harpellales</taxon>
        <taxon>Legeriomycetaceae</taxon>
        <taxon>Smittium</taxon>
    </lineage>
</organism>
<dbReference type="EMBL" id="LSSM01002785">
    <property type="protein sequence ID" value="OMJ20329.1"/>
    <property type="molecule type" value="Genomic_DNA"/>
</dbReference>
<proteinExistence type="predicted"/>
<comment type="caution">
    <text evidence="2">The sequence shown here is derived from an EMBL/GenBank/DDBJ whole genome shotgun (WGS) entry which is preliminary data.</text>
</comment>
<name>A0A1R1Y0I9_9FUNG</name>
<feature type="chain" id="PRO_5012255311" evidence="1">
    <location>
        <begin position="24"/>
        <end position="251"/>
    </location>
</feature>
<evidence type="ECO:0000313" key="2">
    <source>
        <dbReference type="EMBL" id="OMJ20329.1"/>
    </source>
</evidence>
<protein>
    <submittedName>
        <fullName evidence="2">Uncharacterized protein</fullName>
    </submittedName>
</protein>
<gene>
    <name evidence="2" type="ORF">AYI69_g6263</name>
</gene>
<evidence type="ECO:0000256" key="1">
    <source>
        <dbReference type="SAM" id="SignalP"/>
    </source>
</evidence>